<proteinExistence type="predicted"/>
<evidence type="ECO:0008006" key="3">
    <source>
        <dbReference type="Google" id="ProtNLM"/>
    </source>
</evidence>
<accession>A0AAV4LHP1</accession>
<organism evidence="1 2">
    <name type="scientific">Collibacillus ludicampi</name>
    <dbReference type="NCBI Taxonomy" id="2771369"/>
    <lineage>
        <taxon>Bacteria</taxon>
        <taxon>Bacillati</taxon>
        <taxon>Bacillota</taxon>
        <taxon>Bacilli</taxon>
        <taxon>Bacillales</taxon>
        <taxon>Alicyclobacillaceae</taxon>
        <taxon>Collibacillus</taxon>
    </lineage>
</organism>
<evidence type="ECO:0000313" key="1">
    <source>
        <dbReference type="EMBL" id="GIM47295.1"/>
    </source>
</evidence>
<name>A0AAV4LHP1_9BACL</name>
<dbReference type="PANTHER" id="PTHR35788">
    <property type="entry name" value="EXPORTED PROTEIN-RELATED"/>
    <property type="match status" value="1"/>
</dbReference>
<dbReference type="RefSeq" id="WP_282200302.1">
    <property type="nucleotide sequence ID" value="NZ_BOQE01000001.1"/>
</dbReference>
<dbReference type="PANTHER" id="PTHR35788:SF1">
    <property type="entry name" value="EXPORTED PROTEIN"/>
    <property type="match status" value="1"/>
</dbReference>
<comment type="caution">
    <text evidence="1">The sequence shown here is derived from an EMBL/GenBank/DDBJ whole genome shotgun (WGS) entry which is preliminary data.</text>
</comment>
<dbReference type="InterPro" id="IPR052913">
    <property type="entry name" value="Glycopeptide_resist_protein"/>
</dbReference>
<sequence length="295" mass="32490">MSRINWSVLFLTGICLIGCSSSHSYLSPGSVGQNTQRETTNPNTARVAHVQVGVTLNGKDLSGLTAEEVSSIINQMARASEIPAVDAHKIPEQKELVHDREGFKINVVETVRRVLEAKPNEKVEAVVMPMKPLIRYDDVVANPPNHSRLLATSSTPILDIKPGRVRNIEITAEYVNNTVVKPGQDWSFNKFIGQPTKDKGFKEGIVYGDGGILTQELGGGMCQVSSTLYSSLLDAGLQVTERHAHSKPVAYIAPGRDATIYTDKDLRFVNNRSKPVVIKAWVAQRKMHVTLYEME</sequence>
<protein>
    <recommendedName>
        <fullName evidence="3">VanW family protein</fullName>
    </recommendedName>
</protein>
<evidence type="ECO:0000313" key="2">
    <source>
        <dbReference type="Proteomes" id="UP001057291"/>
    </source>
</evidence>
<reference evidence="1" key="1">
    <citation type="journal article" date="2023" name="Int. J. Syst. Evol. Microbiol.">
        <title>Collibacillus ludicampi gen. nov., sp. nov., a new soil bacterium of the family Alicyclobacillaceae.</title>
        <authorList>
            <person name="Jojima T."/>
            <person name="Ioku Y."/>
            <person name="Fukuta Y."/>
            <person name="Shirasaka N."/>
            <person name="Matsumura Y."/>
            <person name="Mori M."/>
        </authorList>
    </citation>
    <scope>NUCLEOTIDE SEQUENCE</scope>
    <source>
        <strain evidence="1">TP075</strain>
    </source>
</reference>
<gene>
    <name evidence="1" type="ORF">DNHGIG_28440</name>
</gene>
<dbReference type="InterPro" id="IPR007391">
    <property type="entry name" value="Vancomycin_resist_VanW"/>
</dbReference>
<dbReference type="EMBL" id="BOQE01000001">
    <property type="protein sequence ID" value="GIM47295.1"/>
    <property type="molecule type" value="Genomic_DNA"/>
</dbReference>
<dbReference type="Proteomes" id="UP001057291">
    <property type="component" value="Unassembled WGS sequence"/>
</dbReference>
<keyword evidence="2" id="KW-1185">Reference proteome</keyword>
<dbReference type="Pfam" id="PF04294">
    <property type="entry name" value="VanW"/>
    <property type="match status" value="1"/>
</dbReference>
<dbReference type="AlphaFoldDB" id="A0AAV4LHP1"/>